<evidence type="ECO:0000256" key="3">
    <source>
        <dbReference type="ARBA" id="ARBA00022553"/>
    </source>
</evidence>
<feature type="transmembrane region" description="Helical" evidence="11">
    <location>
        <begin position="1223"/>
        <end position="1240"/>
    </location>
</feature>
<sequence length="2799" mass="312096">MGASLEELKNENIDLERLPIEEVFEVLKSTREGLSSDDAERRVSIFGPNKLEEKKESKLLKFLGFMWNPLSWVMESAAIMAIVLANGGGKPPDWQDFVGIVVLLIINSTISFIEENNAGNAAAALMAGLAPKTKGEIEAVVIATGVRTFFGKAAHLVDSTNQVGHFQKIIDLCNLTGQVKVKAHAIIDKYAERGLRSLAVARQTVLEKTKESAGEPWEFVGLMPLFDPPRHDSAETIRRALELGVNVKMITGDQLAIGKETGRRLGMGTNMYPSSFLLGQNRDESTAGIPIDELIENADGFAGVFPEHKYEIVKRLQERKHICGMTGDGVNDAPALKKADIGIAVADATDAARSASDIVLTEPGLSVIISAVLTSRAIFQRMKNYTIYAVSITIRIVLGFMLVALIWKFDFSPFMVLIIAVLNDGTIMTISKDRVKPSPMPDSWKLKEIFTTGIVLGTYMALMTVLFFWIAHSTEFFSEKFHLTPLKTLPELNSALYLQVSIISQALIFVTRSRSWSFVERPGFLLLGAFMAAQLVATLIAVYANWGFAKIQGIGWGWAGVIWLFSIVTYFPLDVLKFMTRYALSGKAWNTMLHSKIAFTTRRDYGRGQREAQWASAQRTVDGLQPPLPHYNNDNHELLTENRTLKDRVESVVMRKGLELDDIRLNYTLSNFHLDFERLLGAALGSIFTGMVVFEQRRSIYKSISDTQPQLNSQFQERLPIEEVFEVLKSTREGLSSDDAERRVSIFGPNKLEEKKESKLLKFLGFMWNPLSWVMESAAIMAIVLANGGGKPPDWQDFVGIVVLLIINSTISFIEENNAGNAAAALMAGLAPKTKIIDLCNLTGQVKVKAHAIIDKYAERGLRSLAVARQTVLEKTKESAGEPWEFVGLMPLFDPPRHDSAETIRRALELGVNVKMITGDQLAIGKETGRRLGMGTNMYPSSFLLGQNRDESTAGIPIDELIENADGFAGVFPEHKYEIVKRLQERKHICGMTGDGVNDAPALKKADIGIAVADATDAARSASDIVLTEPGLSVIISAVLTSRAIFQRMKNYTIYAVSITIRIVLGFMLVALIWKFDFSPFMVLIIAILNDGTIMTISKDRVKPSPMPDSWKLKEIFTTGIVLGTYMALMTVLFFWIAHSTEFFSEKFHLTPLKTLPELNSALYLQVSIISQALIFVTRSRSWSFVERPGFLLLGAFMAAQLVATLIAVYANWGFAKIQGIGWGWAGVIWLFSIVTYFPLDVLKFMTRYALSGKAWNTMLHSKIAFTTRRDYGRGQREAQWASAQRTVDGLQPPLPHYNNDNHELLTENRTLKDRVESVVMRKGLELDDIRLNYTLSNFHLDFEILDMLRAIYGKELRALMCILRYAYERLLGAALGSIFTGMVVFEQRRSIYKSISDTQPQLNSQFQERLPIEEVFEVLKSTREGLSSDDAERRVSIFGPNKLEEKKESKLLKFLGFMWNPLSWVMESAAIMAIVLANGGGKPPDWQDFVGIVVLLIINSTISFIEENNAGNAAAALMAGLAPKTKGEIEAVVIATGVRTFFGKAAHLVDSTNQVGHFQKIIDLCNLTGQVKVKAHAIIDKYAERGLRSLAVARQTVLEKTKESAGEPWEFVGLMPLFDPPRHDSAETIRRALELGVNVKMITGDQLAIGKETGRRLGMGTNMYPSSFLLGQNRDESTAGIPIDELIENADGFAGVFPEHKYEIVKRLQERKHICGMTGDGVNDAPALKKADIGIAVADATDAARSASDIVLTEPGLSVIISAVLTSRAIFQRMKNYTIYAVSITIRIVLGFMLVALIWKFDFSPFMVLIIAVLNDGTIMTISKDRVKPSPMPDSWKLKEIFTTGIVLGTYMALMTVLFFWIAHSTEFFSEKFHLTPLKTLPELNSALYLQVSIISQALIFVTRSRSWSFVERPGFLLLGAFMAAQLVATLIAVYANWGFAKIQGIGWGWAGVIWLFSIVTYFPLDVLKFMTRYALSGKAWNTMLHSKIAFTTRRDYGRGQREAQWASAQRTVDGLQPPLPHYNNDNHELLTENRTLKDRVESVVMRKGLELDDIRLNYTLSNFHLDFEILDMLRAIYGKELRALMCILRYAYERLLGAALGSIFTGMVVFEQRRSIYKSISDTQPQLNSQFQERLPIEEVFEVLKSTREGLSSDDAERRVSIFGPNKLEEKKESKLLKFLGFMWNPLSWVMESAAIMAIVLANGGGKPPDWQDFVGIVVLLIINSTISFIEENNAGNAAAALMAGLAPKTKGEIEAVVIATGVRTFFGKAAHLVDSTNQVGHFQKIIDLCNLTGQVKVKAHAIIDKYAERGLRSLAVARQTVLEKTKESAGEPWEFVGLMPLFDPPRHDSAETIRRALELGVNVKMITGDQLAIGKETGRRLGMGTNMYPSSFLLGQNRDESTAGIPIDELIENADGFAGVFPEHKYEIVKRLQERKHICGMTGDGVNDAPALKKADVGIAVADATDAARSASDIVLTEPGLSVIISAVLTSRAIFQRMKNYTIYAVSITIRIVLGFMLVALIWKFDFSPFMVLIIAIFNDGTIMTISKDRVKPSPMPDSWKLKEIFTTGIVLGTYMALMTVLFFWIAHSTEFFSEKFHLTPLKTLPELNSALYLQVSIISQALIFVTRSRSWSFVERPGFLLLGAFMAAQLVATLIAVYANWGFAKIQGIGWGWAGVIWLFSIVTYFPLDVLKFMTRYVLSGKAWNTMLHSKIAFTTRRDYGRGQREAQWASAQRTVDGLQPPLPHYNNDNHELLTENRTLKDRVESVVMRKGLELDDIRLNYTLSNFHLDFVIYF</sequence>
<dbReference type="SMART" id="SM00203">
    <property type="entry name" value="TK"/>
    <property type="match status" value="12"/>
</dbReference>
<dbReference type="GO" id="GO:0016887">
    <property type="term" value="F:ATP hydrolysis activity"/>
    <property type="evidence" value="ECO:0007669"/>
    <property type="project" value="InterPro"/>
</dbReference>
<gene>
    <name evidence="14" type="ORF">G4B88_005299</name>
</gene>
<keyword evidence="6" id="KW-0547">Nucleotide-binding</keyword>
<dbReference type="InterPro" id="IPR004014">
    <property type="entry name" value="ATPase_P-typ_cation-transptr_N"/>
</dbReference>
<feature type="transmembrane region" description="Helical" evidence="11">
    <location>
        <begin position="1916"/>
        <end position="1937"/>
    </location>
</feature>
<feature type="domain" description="Tachykinin" evidence="12">
    <location>
        <begin position="213"/>
        <end position="223"/>
    </location>
</feature>
<dbReference type="SUPFAM" id="SSF81660">
    <property type="entry name" value="Metal cation-transporting ATPase, ATP-binding domain N"/>
    <property type="match status" value="1"/>
</dbReference>
<evidence type="ECO:0000256" key="8">
    <source>
        <dbReference type="ARBA" id="ARBA00022842"/>
    </source>
</evidence>
<feature type="transmembrane region" description="Helical" evidence="11">
    <location>
        <begin position="2642"/>
        <end position="2663"/>
    </location>
</feature>
<feature type="domain" description="Tachykinin" evidence="12">
    <location>
        <begin position="2332"/>
        <end position="2342"/>
    </location>
</feature>
<dbReference type="Gene3D" id="3.40.1110.10">
    <property type="entry name" value="Calcium-transporting ATPase, cytoplasmic domain N"/>
    <property type="match status" value="4"/>
</dbReference>
<dbReference type="InterPro" id="IPR036412">
    <property type="entry name" value="HAD-like_sf"/>
</dbReference>
<feature type="transmembrane region" description="Helical" evidence="11">
    <location>
        <begin position="1778"/>
        <end position="1800"/>
    </location>
</feature>
<feature type="transmembrane region" description="Helical" evidence="11">
    <location>
        <begin position="1949"/>
        <end position="1966"/>
    </location>
</feature>
<dbReference type="SUPFAM" id="SSF56784">
    <property type="entry name" value="HAD-like"/>
    <property type="match status" value="4"/>
</dbReference>
<evidence type="ECO:0000259" key="13">
    <source>
        <dbReference type="SMART" id="SM00831"/>
    </source>
</evidence>
<feature type="transmembrane region" description="Helical" evidence="11">
    <location>
        <begin position="1490"/>
        <end position="1506"/>
    </location>
</feature>
<dbReference type="GO" id="GO:0016020">
    <property type="term" value="C:membrane"/>
    <property type="evidence" value="ECO:0007669"/>
    <property type="project" value="UniProtKB-SubCell"/>
</dbReference>
<name>A0A7J6HD69_CANSA</name>
<feature type="transmembrane region" description="Helical" evidence="11">
    <location>
        <begin position="798"/>
        <end position="814"/>
    </location>
</feature>
<feature type="transmembrane region" description="Helical" evidence="11">
    <location>
        <begin position="1843"/>
        <end position="1865"/>
    </location>
</feature>
<organism evidence="14 15">
    <name type="scientific">Cannabis sativa</name>
    <name type="common">Hemp</name>
    <name type="synonym">Marijuana</name>
    <dbReference type="NCBI Taxonomy" id="3483"/>
    <lineage>
        <taxon>Eukaryota</taxon>
        <taxon>Viridiplantae</taxon>
        <taxon>Streptophyta</taxon>
        <taxon>Embryophyta</taxon>
        <taxon>Tracheophyta</taxon>
        <taxon>Spermatophyta</taxon>
        <taxon>Magnoliopsida</taxon>
        <taxon>eudicotyledons</taxon>
        <taxon>Gunneridae</taxon>
        <taxon>Pentapetalae</taxon>
        <taxon>rosids</taxon>
        <taxon>fabids</taxon>
        <taxon>Rosales</taxon>
        <taxon>Cannabaceae</taxon>
        <taxon>Cannabis</taxon>
    </lineage>
</organism>
<feature type="domain" description="Tachykinin" evidence="12">
    <location>
        <begin position="880"/>
        <end position="890"/>
    </location>
</feature>
<dbReference type="NCBIfam" id="TIGR01494">
    <property type="entry name" value="ATPase_P-type"/>
    <property type="match status" value="4"/>
</dbReference>
<feature type="transmembrane region" description="Helical" evidence="11">
    <location>
        <begin position="1455"/>
        <end position="1478"/>
    </location>
</feature>
<dbReference type="InterPro" id="IPR023298">
    <property type="entry name" value="ATPase_P-typ_TM_dom_sf"/>
</dbReference>
<dbReference type="PRINTS" id="PR00120">
    <property type="entry name" value="HATPASE"/>
</dbReference>
<dbReference type="Pfam" id="PF00690">
    <property type="entry name" value="Cation_ATPase_N"/>
    <property type="match status" value="4"/>
</dbReference>
<dbReference type="Gene3D" id="1.20.1110.10">
    <property type="entry name" value="Calcium-transporting ATPase, transmembrane domain"/>
    <property type="match status" value="8"/>
</dbReference>
<feature type="transmembrane region" description="Helical" evidence="11">
    <location>
        <begin position="2216"/>
        <end position="2232"/>
    </location>
</feature>
<evidence type="ECO:0000256" key="11">
    <source>
        <dbReference type="SAM" id="Phobius"/>
    </source>
</evidence>
<dbReference type="GO" id="GO:0005524">
    <property type="term" value="F:ATP binding"/>
    <property type="evidence" value="ECO:0007669"/>
    <property type="project" value="UniProtKB-KW"/>
</dbReference>
<dbReference type="EMBL" id="JAATIQ010000053">
    <property type="protein sequence ID" value="KAF4392340.1"/>
    <property type="molecule type" value="Genomic_DNA"/>
</dbReference>
<comment type="subcellular location">
    <subcellularLocation>
        <location evidence="1">Membrane</location>
        <topology evidence="1">Multi-pass membrane protein</topology>
    </subcellularLocation>
</comment>
<feature type="domain" description="Cation-transporting P-type ATPase N-terminal" evidence="13">
    <location>
        <begin position="14"/>
        <end position="86"/>
    </location>
</feature>
<feature type="domain" description="Cation-transporting P-type ATPase N-terminal" evidence="13">
    <location>
        <begin position="715"/>
        <end position="787"/>
    </location>
</feature>
<accession>A0A7J6HD69</accession>
<dbReference type="InterPro" id="IPR023214">
    <property type="entry name" value="HAD_sf"/>
</dbReference>
<protein>
    <recommendedName>
        <fullName evidence="16">P-type H(+)-exporting transporter</fullName>
    </recommendedName>
</protein>
<evidence type="ECO:0000256" key="4">
    <source>
        <dbReference type="ARBA" id="ARBA00022692"/>
    </source>
</evidence>
<evidence type="ECO:0000313" key="15">
    <source>
        <dbReference type="Proteomes" id="UP000583929"/>
    </source>
</evidence>
<feature type="domain" description="Tachykinin" evidence="12">
    <location>
        <begin position="1449"/>
        <end position="1459"/>
    </location>
</feature>
<feature type="transmembrane region" description="Helical" evidence="11">
    <location>
        <begin position="1190"/>
        <end position="1211"/>
    </location>
</feature>
<feature type="transmembrane region" description="Helical" evidence="11">
    <location>
        <begin position="97"/>
        <end position="113"/>
    </location>
</feature>
<keyword evidence="5" id="KW-0479">Metal-binding</keyword>
<dbReference type="Pfam" id="PF00702">
    <property type="entry name" value="Hydrolase"/>
    <property type="match status" value="4"/>
</dbReference>
<feature type="transmembrane region" description="Helical" evidence="11">
    <location>
        <begin position="62"/>
        <end position="85"/>
    </location>
</feature>
<dbReference type="InterPro" id="IPR001757">
    <property type="entry name" value="P_typ_ATPase"/>
</dbReference>
<dbReference type="SMART" id="SM00831">
    <property type="entry name" value="Cation_ATPase_N"/>
    <property type="match status" value="4"/>
</dbReference>
<comment type="caution">
    <text evidence="14">The sequence shown here is derived from an EMBL/GenBank/DDBJ whole genome shotgun (WGS) entry which is preliminary data.</text>
</comment>
<keyword evidence="10 11" id="KW-0472">Membrane</keyword>
<dbReference type="PANTHER" id="PTHR42861">
    <property type="entry name" value="CALCIUM-TRANSPORTING ATPASE"/>
    <property type="match status" value="1"/>
</dbReference>
<dbReference type="Gene3D" id="3.40.50.1000">
    <property type="entry name" value="HAD superfamily/HAD-like"/>
    <property type="match status" value="1"/>
</dbReference>
<feature type="transmembrane region" description="Helical" evidence="11">
    <location>
        <begin position="385"/>
        <end position="407"/>
    </location>
</feature>
<feature type="transmembrane region" description="Helical" evidence="11">
    <location>
        <begin position="763"/>
        <end position="786"/>
    </location>
</feature>
<feature type="transmembrane region" description="Helical" evidence="11">
    <location>
        <begin position="2181"/>
        <end position="2204"/>
    </location>
</feature>
<evidence type="ECO:0000256" key="7">
    <source>
        <dbReference type="ARBA" id="ARBA00022840"/>
    </source>
</evidence>
<feature type="transmembrane region" description="Helical" evidence="11">
    <location>
        <begin position="2569"/>
        <end position="2591"/>
    </location>
</feature>
<feature type="transmembrane region" description="Helical" evidence="11">
    <location>
        <begin position="1117"/>
        <end position="1139"/>
    </location>
</feature>
<feature type="transmembrane region" description="Helical" evidence="11">
    <location>
        <begin position="1052"/>
        <end position="1074"/>
    </location>
</feature>
<feature type="domain" description="Tachykinin" evidence="12">
    <location>
        <begin position="2175"/>
        <end position="2185"/>
    </location>
</feature>
<feature type="transmembrane region" description="Helical" evidence="11">
    <location>
        <begin position="2675"/>
        <end position="2692"/>
    </location>
</feature>
<keyword evidence="3" id="KW-0597">Phosphoprotein</keyword>
<keyword evidence="8" id="KW-0460">Magnesium</keyword>
<feature type="domain" description="Cation-transporting P-type ATPase N-terminal" evidence="13">
    <location>
        <begin position="2133"/>
        <end position="2205"/>
    </location>
</feature>
<feature type="domain" description="Tachykinin" evidence="12">
    <location>
        <begin position="1606"/>
        <end position="1616"/>
    </location>
</feature>
<dbReference type="FunFam" id="1.20.1110.10:FF:000045">
    <property type="entry name" value="ATPase 4 plasma membrane-type"/>
    <property type="match status" value="4"/>
</dbReference>
<keyword evidence="9 11" id="KW-1133">Transmembrane helix</keyword>
<feature type="transmembrane region" description="Helical" evidence="11">
    <location>
        <begin position="556"/>
        <end position="573"/>
    </location>
</feature>
<evidence type="ECO:0000256" key="9">
    <source>
        <dbReference type="ARBA" id="ARBA00022989"/>
    </source>
</evidence>
<evidence type="ECO:0000256" key="10">
    <source>
        <dbReference type="ARBA" id="ARBA00023136"/>
    </source>
</evidence>
<comment type="similarity">
    <text evidence="2">Belongs to the cation transport ATPase (P-type) (TC 3.A.3) family. Type IIIA subfamily.</text>
</comment>
<proteinExistence type="inferred from homology"/>
<feature type="transmembrane region" description="Helical" evidence="11">
    <location>
        <begin position="450"/>
        <end position="472"/>
    </location>
</feature>
<keyword evidence="15" id="KW-1185">Reference proteome</keyword>
<dbReference type="InterPro" id="IPR023299">
    <property type="entry name" value="ATPase_P-typ_cyto_dom_N"/>
</dbReference>
<evidence type="ECO:0000256" key="5">
    <source>
        <dbReference type="ARBA" id="ARBA00022723"/>
    </source>
</evidence>
<keyword evidence="7" id="KW-0067">ATP-binding</keyword>
<evidence type="ECO:0008006" key="16">
    <source>
        <dbReference type="Google" id="ProtNLM"/>
    </source>
</evidence>
<feature type="domain" description="Tachykinin" evidence="12">
    <location>
        <begin position="91"/>
        <end position="101"/>
    </location>
</feature>
<feature type="domain" description="Tachykinin" evidence="12">
    <location>
        <begin position="757"/>
        <end position="767"/>
    </location>
</feature>
<feature type="domain" description="Tachykinin" evidence="12">
    <location>
        <begin position="2210"/>
        <end position="2220"/>
    </location>
</feature>
<evidence type="ECO:0000256" key="6">
    <source>
        <dbReference type="ARBA" id="ARBA00022741"/>
    </source>
</evidence>
<dbReference type="InterPro" id="IPR008215">
    <property type="entry name" value="Tachykinin_dom"/>
</dbReference>
<reference evidence="14 15" key="1">
    <citation type="journal article" date="2020" name="bioRxiv">
        <title>Sequence and annotation of 42 cannabis genomes reveals extensive copy number variation in cannabinoid synthesis and pathogen resistance genes.</title>
        <authorList>
            <person name="Mckernan K.J."/>
            <person name="Helbert Y."/>
            <person name="Kane L.T."/>
            <person name="Ebling H."/>
            <person name="Zhang L."/>
            <person name="Liu B."/>
            <person name="Eaton Z."/>
            <person name="Mclaughlin S."/>
            <person name="Kingan S."/>
            <person name="Baybayan P."/>
            <person name="Concepcion G."/>
            <person name="Jordan M."/>
            <person name="Riva A."/>
            <person name="Barbazuk W."/>
            <person name="Harkins T."/>
        </authorList>
    </citation>
    <scope>NUCLEOTIDE SEQUENCE [LARGE SCALE GENOMIC DNA]</scope>
    <source>
        <strain evidence="15">cv. Jamaican Lion 4</strain>
        <tissue evidence="14">Leaf</tissue>
    </source>
</reference>
<feature type="domain" description="Tachykinin" evidence="12">
    <location>
        <begin position="1484"/>
        <end position="1494"/>
    </location>
</feature>
<dbReference type="Proteomes" id="UP000583929">
    <property type="component" value="Unassembled WGS sequence"/>
</dbReference>
<dbReference type="SUPFAM" id="SSF81665">
    <property type="entry name" value="Calcium ATPase, transmembrane domain M"/>
    <property type="match status" value="4"/>
</dbReference>
<evidence type="ECO:0000256" key="2">
    <source>
        <dbReference type="ARBA" id="ARBA00008804"/>
    </source>
</evidence>
<feature type="domain" description="Cation-transporting P-type ATPase N-terminal" evidence="13">
    <location>
        <begin position="1407"/>
        <end position="1479"/>
    </location>
</feature>
<keyword evidence="4 11" id="KW-0812">Transmembrane</keyword>
<feature type="domain" description="Tachykinin" evidence="12">
    <location>
        <begin position="56"/>
        <end position="66"/>
    </location>
</feature>
<dbReference type="GO" id="GO:0007217">
    <property type="term" value="P:tachykinin receptor signaling pathway"/>
    <property type="evidence" value="ECO:0007669"/>
    <property type="project" value="InterPro"/>
</dbReference>
<feature type="transmembrane region" description="Helical" evidence="11">
    <location>
        <begin position="2504"/>
        <end position="2526"/>
    </location>
</feature>
<feature type="domain" description="Tachykinin" evidence="12">
    <location>
        <begin position="792"/>
        <end position="802"/>
    </location>
</feature>
<dbReference type="FunFam" id="3.40.50.1000:FF:000211">
    <property type="entry name" value="Plasma membrane ATPase"/>
    <property type="match status" value="4"/>
</dbReference>
<evidence type="ECO:0000256" key="1">
    <source>
        <dbReference type="ARBA" id="ARBA00004141"/>
    </source>
</evidence>
<evidence type="ECO:0000259" key="12">
    <source>
        <dbReference type="SMART" id="SM00203"/>
    </source>
</evidence>
<dbReference type="GO" id="GO:0046872">
    <property type="term" value="F:metal ion binding"/>
    <property type="evidence" value="ECO:0007669"/>
    <property type="project" value="UniProtKB-KW"/>
</dbReference>
<evidence type="ECO:0000313" key="14">
    <source>
        <dbReference type="EMBL" id="KAF4392340.1"/>
    </source>
</evidence>
<feature type="transmembrane region" description="Helical" evidence="11">
    <location>
        <begin position="523"/>
        <end position="544"/>
    </location>
</feature>
<dbReference type="PRINTS" id="PR00119">
    <property type="entry name" value="CATATPASE"/>
</dbReference>